<gene>
    <name evidence="1" type="ORF">KEC54_00575</name>
</gene>
<evidence type="ECO:0008006" key="3">
    <source>
        <dbReference type="Google" id="ProtNLM"/>
    </source>
</evidence>
<dbReference type="Proteomes" id="UP001223720">
    <property type="component" value="Chromosome"/>
</dbReference>
<dbReference type="SUPFAM" id="SSF53756">
    <property type="entry name" value="UDP-Glycosyltransferase/glycogen phosphorylase"/>
    <property type="match status" value="1"/>
</dbReference>
<proteinExistence type="predicted"/>
<evidence type="ECO:0000313" key="1">
    <source>
        <dbReference type="EMBL" id="WHQ70202.1"/>
    </source>
</evidence>
<dbReference type="RefSeq" id="WP_012251978.1">
    <property type="nucleotide sequence ID" value="NZ_CP073633.1"/>
</dbReference>
<sequence length="357" mass="40887">MKNVWLLHIESVETRYTGQLRHHLRQQIEHAAEDCVVNVRVIDIDGDVPDQIPTKGAFLDFAATNIFKSTQVAELARRFQRGEVKPNDVFVFTDAWHPGVHQLRYMSALLPIPVRIVGLWHAGHYDPNDFLGRIGPQHVPWAKDMERALFKAYDVNAFATQAHIDLFRKGPGAAEDGGRVVKVGWPMEYLPRLLEPYRGMPKRNLVLFPHRVPAPEKQVEIFDDLANAFPDWQFDACQRTPLSKDTYHRRLAEARVVFSGSLQETLGIGCYEGVLSGAVPVVPDRLSYTEMYPEEFRYPSEWTASWEDYLRHKPQLVDHLRGVLARAEAGVDLEPCRQQLTPFFSGEALYNEVFEKL</sequence>
<accession>A0AAX3WHX3</accession>
<dbReference type="EMBL" id="CP073633">
    <property type="protein sequence ID" value="WHQ70202.1"/>
    <property type="molecule type" value="Genomic_DNA"/>
</dbReference>
<reference evidence="1" key="1">
    <citation type="journal article" date="2022" name="Biotechnol. Bioprocess Eng.">
        <title>Pan-genome Analysis Reveals Comparative Genomic Features of Central Metabolic Pathways in Methylorubrum extorquens.</title>
        <authorList>
            <person name="Lee G.M."/>
            <person name="Scott-Nevros Z.K."/>
            <person name="Lee S.-M."/>
            <person name="Kim D."/>
        </authorList>
    </citation>
    <scope>NUCLEOTIDE SEQUENCE</scope>
    <source>
        <strain evidence="1">ATCC 55366</strain>
    </source>
</reference>
<organism evidence="1 2">
    <name type="scientific">Methylorubrum extorquens</name>
    <name type="common">Methylobacterium dichloromethanicum</name>
    <name type="synonym">Methylobacterium extorquens</name>
    <dbReference type="NCBI Taxonomy" id="408"/>
    <lineage>
        <taxon>Bacteria</taxon>
        <taxon>Pseudomonadati</taxon>
        <taxon>Pseudomonadota</taxon>
        <taxon>Alphaproteobacteria</taxon>
        <taxon>Hyphomicrobiales</taxon>
        <taxon>Methylobacteriaceae</taxon>
        <taxon>Methylorubrum</taxon>
    </lineage>
</organism>
<name>A0AAX3WHX3_METEX</name>
<dbReference type="AlphaFoldDB" id="A0AAX3WHX3"/>
<protein>
    <recommendedName>
        <fullName evidence="3">Glycosyltransferase family 1 protein</fullName>
    </recommendedName>
</protein>
<evidence type="ECO:0000313" key="2">
    <source>
        <dbReference type="Proteomes" id="UP001223720"/>
    </source>
</evidence>